<evidence type="ECO:0000313" key="6">
    <source>
        <dbReference type="Proteomes" id="UP001342826"/>
    </source>
</evidence>
<keyword evidence="2" id="KW-0175">Coiled coil</keyword>
<feature type="domain" description="Replicative helicase loading/DNA remodeling protein DnaB N-terminal winged helix" evidence="4">
    <location>
        <begin position="23"/>
        <end position="208"/>
    </location>
</feature>
<accession>A0ABU6NVK5</accession>
<keyword evidence="6" id="KW-1185">Reference proteome</keyword>
<proteinExistence type="inferred from homology"/>
<dbReference type="InterPro" id="IPR058660">
    <property type="entry name" value="WHD_DnaB"/>
</dbReference>
<dbReference type="RefSeq" id="WP_328015060.1">
    <property type="nucleotide sequence ID" value="NZ_JARTFS010000005.1"/>
</dbReference>
<gene>
    <name evidence="5" type="ORF">P9271_07450</name>
</gene>
<sequence>MEQHWKGLLAIDRYVARSSGILQELDRKILTLLYQPLIGSFAYSLYMTLWSELEQDRLWGEETSHHSLIAIMQMNLHDIYKERLKLEGIGLLKTYVDDQKEVRTYIYELQTPLKPDDFFQDGILNIYLYNRVGNSKYQQLRRFFSDIQIEKNMKEVTRSFTEIFESVHPSEMVSRVSDETVENLILNSNYEYMTSNKLSTLELKEEVFDFELLFSGLSEAIIPQKSITKAVKETIVKLSHLYGIDAIEMKNILMNAIESDDSINIEQLRKAARDWYQFQYGDHLPTLCDKIQPLKLRTMQEKKERSQEEELIYQLEKISPRQFLKDVSDGTEPSAADLKIIEEVMFQQKLEPGVVNVLIYYVMLQTNMKLTRSYVQKIASHWARLKLKTVQEAMELAKKLASEQETKVNNSKKKRVVRKEILPDWLAEDKATGEKEEAKLNNEQFEAEKKKLLERIKNYKNKAQEGQ</sequence>
<feature type="domain" description="DnaB/C C-terminal" evidence="3">
    <location>
        <begin position="333"/>
        <end position="395"/>
    </location>
</feature>
<dbReference type="Proteomes" id="UP001342826">
    <property type="component" value="Unassembled WGS sequence"/>
</dbReference>
<name>A0ABU6NVK5_9BACI</name>
<evidence type="ECO:0000259" key="4">
    <source>
        <dbReference type="Pfam" id="PF25888"/>
    </source>
</evidence>
<reference evidence="5 6" key="1">
    <citation type="submission" date="2023-03" db="EMBL/GenBank/DDBJ databases">
        <title>Bacillus Genome Sequencing.</title>
        <authorList>
            <person name="Dunlap C."/>
        </authorList>
    </citation>
    <scope>NUCLEOTIDE SEQUENCE [LARGE SCALE GENOMIC DNA]</scope>
    <source>
        <strain evidence="5 6">NRS-1717</strain>
    </source>
</reference>
<comment type="similarity">
    <text evidence="1">Belongs to the DnaB/DnaD family.</text>
</comment>
<dbReference type="Pfam" id="PF07261">
    <property type="entry name" value="DnaB_2"/>
    <property type="match status" value="1"/>
</dbReference>
<evidence type="ECO:0000256" key="1">
    <source>
        <dbReference type="ARBA" id="ARBA00093462"/>
    </source>
</evidence>
<organism evidence="5 6">
    <name type="scientific">Metabacillus fastidiosus</name>
    <dbReference type="NCBI Taxonomy" id="1458"/>
    <lineage>
        <taxon>Bacteria</taxon>
        <taxon>Bacillati</taxon>
        <taxon>Bacillota</taxon>
        <taxon>Bacilli</taxon>
        <taxon>Bacillales</taxon>
        <taxon>Bacillaceae</taxon>
        <taxon>Metabacillus</taxon>
    </lineage>
</organism>
<evidence type="ECO:0000259" key="3">
    <source>
        <dbReference type="Pfam" id="PF07261"/>
    </source>
</evidence>
<protein>
    <submittedName>
        <fullName evidence="5">DnaD domain protein</fullName>
    </submittedName>
</protein>
<dbReference type="Pfam" id="PF25888">
    <property type="entry name" value="WHD_DnaB"/>
    <property type="match status" value="1"/>
</dbReference>
<evidence type="ECO:0000313" key="5">
    <source>
        <dbReference type="EMBL" id="MED4401168.1"/>
    </source>
</evidence>
<comment type="caution">
    <text evidence="5">The sequence shown here is derived from an EMBL/GenBank/DDBJ whole genome shotgun (WGS) entry which is preliminary data.</text>
</comment>
<dbReference type="InterPro" id="IPR006343">
    <property type="entry name" value="DnaB/C_C"/>
</dbReference>
<dbReference type="EMBL" id="JARTFS010000005">
    <property type="protein sequence ID" value="MED4401168.1"/>
    <property type="molecule type" value="Genomic_DNA"/>
</dbReference>
<feature type="coiled-coil region" evidence="2">
    <location>
        <begin position="387"/>
        <end position="462"/>
    </location>
</feature>
<evidence type="ECO:0000256" key="2">
    <source>
        <dbReference type="SAM" id="Coils"/>
    </source>
</evidence>